<keyword evidence="7" id="KW-1185">Reference proteome</keyword>
<evidence type="ECO:0000313" key="7">
    <source>
        <dbReference type="Proteomes" id="UP000199600"/>
    </source>
</evidence>
<evidence type="ECO:0000256" key="5">
    <source>
        <dbReference type="SAM" id="Phobius"/>
    </source>
</evidence>
<dbReference type="AlphaFoldDB" id="A0A1A8XJB2"/>
<dbReference type="SUPFAM" id="SSF81343">
    <property type="entry name" value="Fumarate reductase respiratory complex transmembrane subunits"/>
    <property type="match status" value="1"/>
</dbReference>
<dbReference type="Proteomes" id="UP000199600">
    <property type="component" value="Unassembled WGS sequence"/>
</dbReference>
<dbReference type="GO" id="GO:0016020">
    <property type="term" value="C:membrane"/>
    <property type="evidence" value="ECO:0007669"/>
    <property type="project" value="InterPro"/>
</dbReference>
<dbReference type="InterPro" id="IPR034804">
    <property type="entry name" value="SQR/QFR_C/D"/>
</dbReference>
<evidence type="ECO:0000256" key="2">
    <source>
        <dbReference type="ARBA" id="ARBA00022692"/>
    </source>
</evidence>
<keyword evidence="2 5" id="KW-0812">Transmembrane</keyword>
<keyword evidence="3 5" id="KW-1133">Transmembrane helix</keyword>
<accession>A0A1A8XJB2</accession>
<reference evidence="6 7" key="1">
    <citation type="submission" date="2016-06" db="EMBL/GenBank/DDBJ databases">
        <authorList>
            <person name="Kjaerup R.B."/>
            <person name="Dalgaard T.S."/>
            <person name="Juul-Madsen H.R."/>
        </authorList>
    </citation>
    <scope>NUCLEOTIDE SEQUENCE [LARGE SCALE GENOMIC DNA]</scope>
    <source>
        <strain evidence="6">2</strain>
    </source>
</reference>
<dbReference type="RefSeq" id="WP_186409640.1">
    <property type="nucleotide sequence ID" value="NZ_FLQY01000023.1"/>
</dbReference>
<organism evidence="6 7">
    <name type="scientific">Candidatus Propionivibrio aalborgensis</name>
    <dbReference type="NCBI Taxonomy" id="1860101"/>
    <lineage>
        <taxon>Bacteria</taxon>
        <taxon>Pseudomonadati</taxon>
        <taxon>Pseudomonadota</taxon>
        <taxon>Betaproteobacteria</taxon>
        <taxon>Rhodocyclales</taxon>
        <taxon>Rhodocyclaceae</taxon>
        <taxon>Propionivibrio</taxon>
    </lineage>
</organism>
<gene>
    <name evidence="6" type="ORF">PROAA_1190019</name>
</gene>
<evidence type="ECO:0000256" key="1">
    <source>
        <dbReference type="ARBA" id="ARBA00022475"/>
    </source>
</evidence>
<name>A0A1A8XJB2_9RHOO</name>
<keyword evidence="4 5" id="KW-0472">Membrane</keyword>
<dbReference type="Gene3D" id="1.20.1300.10">
    <property type="entry name" value="Fumarate reductase/succinate dehydrogenase, transmembrane subunit"/>
    <property type="match status" value="1"/>
</dbReference>
<evidence type="ECO:0000313" key="6">
    <source>
        <dbReference type="EMBL" id="SBT04028.1"/>
    </source>
</evidence>
<feature type="transmembrane region" description="Helical" evidence="5">
    <location>
        <begin position="21"/>
        <end position="46"/>
    </location>
</feature>
<dbReference type="Pfam" id="PF02300">
    <property type="entry name" value="Fumarate_red_C"/>
    <property type="match status" value="1"/>
</dbReference>
<proteinExistence type="predicted"/>
<dbReference type="EMBL" id="FLQY01000023">
    <property type="protein sequence ID" value="SBT04028.1"/>
    <property type="molecule type" value="Genomic_DNA"/>
</dbReference>
<protein>
    <submittedName>
        <fullName evidence="6">Fumarate reductase subunit C</fullName>
    </submittedName>
</protein>
<dbReference type="InterPro" id="IPR003510">
    <property type="entry name" value="Fumarate_red_C"/>
</dbReference>
<keyword evidence="1" id="KW-1003">Cell membrane</keyword>
<sequence>MSKRRPYVRPMDGWWKKNPYFVEYMVHESTALFVAAYAFTLLVGLIRLGQGEAAWNGWLEAMRTPLSLIAHLAFLVAILYHMYTWFKIMPITMPPIIVGGKKVGPGVITGSGLLAALAASLVLLGLVWRLAL</sequence>
<evidence type="ECO:0000256" key="4">
    <source>
        <dbReference type="ARBA" id="ARBA00023136"/>
    </source>
</evidence>
<evidence type="ECO:0000256" key="3">
    <source>
        <dbReference type="ARBA" id="ARBA00022989"/>
    </source>
</evidence>
<feature type="transmembrane region" description="Helical" evidence="5">
    <location>
        <begin position="66"/>
        <end position="86"/>
    </location>
</feature>
<feature type="transmembrane region" description="Helical" evidence="5">
    <location>
        <begin position="107"/>
        <end position="131"/>
    </location>
</feature>